<dbReference type="InterPro" id="IPR002781">
    <property type="entry name" value="TM_pro_TauE-like"/>
</dbReference>
<name>A0A1Y1QK74_9GAMM</name>
<feature type="transmembrane region" description="Helical" evidence="6">
    <location>
        <begin position="156"/>
        <end position="185"/>
    </location>
</feature>
<evidence type="ECO:0000256" key="3">
    <source>
        <dbReference type="ARBA" id="ARBA00022692"/>
    </source>
</evidence>
<feature type="transmembrane region" description="Helical" evidence="6">
    <location>
        <begin position="41"/>
        <end position="59"/>
    </location>
</feature>
<comment type="subcellular location">
    <subcellularLocation>
        <location evidence="6">Cell membrane</location>
        <topology evidence="6">Multi-pass membrane protein</topology>
    </subcellularLocation>
    <subcellularLocation>
        <location evidence="1">Membrane</location>
        <topology evidence="1">Multi-pass membrane protein</topology>
    </subcellularLocation>
</comment>
<feature type="transmembrane region" description="Helical" evidence="6">
    <location>
        <begin position="95"/>
        <end position="114"/>
    </location>
</feature>
<reference evidence="7 8" key="1">
    <citation type="submission" date="2017-01" db="EMBL/GenBank/DDBJ databases">
        <title>Novel large sulfur bacteria in the metagenomes of groundwater-fed chemosynthetic microbial mats in the Lake Huron basin.</title>
        <authorList>
            <person name="Sharrar A.M."/>
            <person name="Flood B.E."/>
            <person name="Bailey J.V."/>
            <person name="Jones D.S."/>
            <person name="Biddanda B."/>
            <person name="Ruberg S.A."/>
            <person name="Marcus D.N."/>
            <person name="Dick G.J."/>
        </authorList>
    </citation>
    <scope>NUCLEOTIDE SEQUENCE [LARGE SCALE GENOMIC DNA]</scope>
    <source>
        <strain evidence="7">A8</strain>
    </source>
</reference>
<feature type="transmembrane region" description="Helical" evidence="6">
    <location>
        <begin position="220"/>
        <end position="240"/>
    </location>
</feature>
<organism evidence="7 8">
    <name type="scientific">Thiothrix lacustris</name>
    <dbReference type="NCBI Taxonomy" id="525917"/>
    <lineage>
        <taxon>Bacteria</taxon>
        <taxon>Pseudomonadati</taxon>
        <taxon>Pseudomonadota</taxon>
        <taxon>Gammaproteobacteria</taxon>
        <taxon>Thiotrichales</taxon>
        <taxon>Thiotrichaceae</taxon>
        <taxon>Thiothrix</taxon>
    </lineage>
</organism>
<evidence type="ECO:0000313" key="7">
    <source>
        <dbReference type="EMBL" id="OQX07444.1"/>
    </source>
</evidence>
<dbReference type="AlphaFoldDB" id="A0A1Y1QK74"/>
<proteinExistence type="inferred from homology"/>
<feature type="transmembrane region" description="Helical" evidence="6">
    <location>
        <begin position="71"/>
        <end position="89"/>
    </location>
</feature>
<feature type="transmembrane region" description="Helical" evidence="6">
    <location>
        <begin position="252"/>
        <end position="270"/>
    </location>
</feature>
<protein>
    <recommendedName>
        <fullName evidence="6">Probable membrane transporter protein</fullName>
    </recommendedName>
</protein>
<gene>
    <name evidence="7" type="ORF">BWK73_28175</name>
</gene>
<evidence type="ECO:0000256" key="2">
    <source>
        <dbReference type="ARBA" id="ARBA00009142"/>
    </source>
</evidence>
<keyword evidence="6" id="KW-1003">Cell membrane</keyword>
<keyword evidence="5 6" id="KW-0472">Membrane</keyword>
<evidence type="ECO:0000256" key="5">
    <source>
        <dbReference type="ARBA" id="ARBA00023136"/>
    </source>
</evidence>
<dbReference type="Proteomes" id="UP000192491">
    <property type="component" value="Unassembled WGS sequence"/>
</dbReference>
<dbReference type="GO" id="GO:0005886">
    <property type="term" value="C:plasma membrane"/>
    <property type="evidence" value="ECO:0007669"/>
    <property type="project" value="UniProtKB-SubCell"/>
</dbReference>
<evidence type="ECO:0000256" key="1">
    <source>
        <dbReference type="ARBA" id="ARBA00004141"/>
    </source>
</evidence>
<dbReference type="EMBL" id="MTEJ01000209">
    <property type="protein sequence ID" value="OQX07444.1"/>
    <property type="molecule type" value="Genomic_DNA"/>
</dbReference>
<evidence type="ECO:0000313" key="8">
    <source>
        <dbReference type="Proteomes" id="UP000192491"/>
    </source>
</evidence>
<feature type="transmembrane region" description="Helical" evidence="6">
    <location>
        <begin position="192"/>
        <end position="214"/>
    </location>
</feature>
<dbReference type="Pfam" id="PF01925">
    <property type="entry name" value="TauE"/>
    <property type="match status" value="1"/>
</dbReference>
<dbReference type="InterPro" id="IPR051598">
    <property type="entry name" value="TSUP/Inactive_protease-like"/>
</dbReference>
<comment type="similarity">
    <text evidence="2 6">Belongs to the 4-toluene sulfonate uptake permease (TSUP) (TC 2.A.102) family.</text>
</comment>
<keyword evidence="3 6" id="KW-0812">Transmembrane</keyword>
<dbReference type="PANTHER" id="PTHR43701">
    <property type="entry name" value="MEMBRANE TRANSPORTER PROTEIN MJ0441-RELATED"/>
    <property type="match status" value="1"/>
</dbReference>
<dbReference type="PANTHER" id="PTHR43701:SF2">
    <property type="entry name" value="MEMBRANE TRANSPORTER PROTEIN YJNA-RELATED"/>
    <property type="match status" value="1"/>
</dbReference>
<feature type="transmembrane region" description="Helical" evidence="6">
    <location>
        <begin position="7"/>
        <end position="35"/>
    </location>
</feature>
<evidence type="ECO:0000256" key="4">
    <source>
        <dbReference type="ARBA" id="ARBA00022989"/>
    </source>
</evidence>
<comment type="caution">
    <text evidence="7">The sequence shown here is derived from an EMBL/GenBank/DDBJ whole genome shotgun (WGS) entry which is preliminary data.</text>
</comment>
<keyword evidence="4 6" id="KW-1133">Transmembrane helix</keyword>
<sequence length="272" mass="27884">MSFSTILAGLATGMVLGLFGSGGSIIALPALIYLLHVDPKSAIAMSLGVVAVTATISALEHWRRGNVDLRVALVFGLFGVAGTFAGARLGVITPVVIQLGLFALVMYAAAWRMLRPVQVSLAAPAATGGTGGLLVRADGTAVLACQHFSDPCMRHIALHGIGVGILTGLVGVGGGFLIVPALVLLSRVPMKLAVGTSLAIVAAKSYAGFAGYMGSVPVDWAVMGGFTAVTVVGSFIGIHFSTRFSQALLKKAFAWFLVVVATYILFKSVLGV</sequence>
<accession>A0A1Y1QK74</accession>
<evidence type="ECO:0000256" key="6">
    <source>
        <dbReference type="RuleBase" id="RU363041"/>
    </source>
</evidence>